<evidence type="ECO:0000313" key="1">
    <source>
        <dbReference type="EMBL" id="KAI8549271.1"/>
    </source>
</evidence>
<keyword evidence="2" id="KW-1185">Reference proteome</keyword>
<reference evidence="1" key="1">
    <citation type="submission" date="2022-02" db="EMBL/GenBank/DDBJ databases">
        <title>Plant Genome Project.</title>
        <authorList>
            <person name="Zhang R.-G."/>
        </authorList>
    </citation>
    <scope>NUCLEOTIDE SEQUENCE</scope>
    <source>
        <strain evidence="1">AT1</strain>
    </source>
</reference>
<organism evidence="1 2">
    <name type="scientific">Rhododendron molle</name>
    <name type="common">Chinese azalea</name>
    <name type="synonym">Azalea mollis</name>
    <dbReference type="NCBI Taxonomy" id="49168"/>
    <lineage>
        <taxon>Eukaryota</taxon>
        <taxon>Viridiplantae</taxon>
        <taxon>Streptophyta</taxon>
        <taxon>Embryophyta</taxon>
        <taxon>Tracheophyta</taxon>
        <taxon>Spermatophyta</taxon>
        <taxon>Magnoliopsida</taxon>
        <taxon>eudicotyledons</taxon>
        <taxon>Gunneridae</taxon>
        <taxon>Pentapetalae</taxon>
        <taxon>asterids</taxon>
        <taxon>Ericales</taxon>
        <taxon>Ericaceae</taxon>
        <taxon>Ericoideae</taxon>
        <taxon>Rhodoreae</taxon>
        <taxon>Rhododendron</taxon>
    </lineage>
</organism>
<name>A0ACC0N8E7_RHOML</name>
<protein>
    <submittedName>
        <fullName evidence="1">Uncharacterized protein</fullName>
    </submittedName>
</protein>
<evidence type="ECO:0000313" key="2">
    <source>
        <dbReference type="Proteomes" id="UP001062846"/>
    </source>
</evidence>
<proteinExistence type="predicted"/>
<comment type="caution">
    <text evidence="1">The sequence shown here is derived from an EMBL/GenBank/DDBJ whole genome shotgun (WGS) entry which is preliminary data.</text>
</comment>
<dbReference type="Proteomes" id="UP001062846">
    <property type="component" value="Chromosome 6"/>
</dbReference>
<sequence length="72" mass="8101">MTKMRVESLAWLLTILAIFSAAASIDDKCAACNAVAEELEIGLSNEKPRNHLDMRHRLDSKGQREGKVIDYR</sequence>
<dbReference type="EMBL" id="CM046393">
    <property type="protein sequence ID" value="KAI8549271.1"/>
    <property type="molecule type" value="Genomic_DNA"/>
</dbReference>
<gene>
    <name evidence="1" type="ORF">RHMOL_Rhmol06G0012600</name>
</gene>
<accession>A0ACC0N8E7</accession>